<dbReference type="PANTHER" id="PTHR33121:SF56">
    <property type="entry name" value="SIGNALLING PROTEIN WITH EAL AND C2 DOMAINS"/>
    <property type="match status" value="1"/>
</dbReference>
<accession>A0ABX5X048</accession>
<dbReference type="Gene3D" id="3.20.20.450">
    <property type="entry name" value="EAL domain"/>
    <property type="match status" value="1"/>
</dbReference>
<evidence type="ECO:0000256" key="1">
    <source>
        <dbReference type="SAM" id="Phobius"/>
    </source>
</evidence>
<dbReference type="RefSeq" id="WP_144046413.1">
    <property type="nucleotide sequence ID" value="NZ_CP041614.1"/>
</dbReference>
<dbReference type="InterPro" id="IPR035919">
    <property type="entry name" value="EAL_sf"/>
</dbReference>
<proteinExistence type="predicted"/>
<dbReference type="PROSITE" id="PS50883">
    <property type="entry name" value="EAL"/>
    <property type="match status" value="1"/>
</dbReference>
<keyword evidence="1" id="KW-0812">Transmembrane</keyword>
<dbReference type="SUPFAM" id="SSF141868">
    <property type="entry name" value="EAL domain-like"/>
    <property type="match status" value="1"/>
</dbReference>
<dbReference type="InterPro" id="IPR001633">
    <property type="entry name" value="EAL_dom"/>
</dbReference>
<keyword evidence="1" id="KW-0472">Membrane</keyword>
<organism evidence="3 4">
    <name type="scientific">Shewanella psychropiezotolerans</name>
    <dbReference type="NCBI Taxonomy" id="2593655"/>
    <lineage>
        <taxon>Bacteria</taxon>
        <taxon>Pseudomonadati</taxon>
        <taxon>Pseudomonadota</taxon>
        <taxon>Gammaproteobacteria</taxon>
        <taxon>Alteromonadales</taxon>
        <taxon>Shewanellaceae</taxon>
        <taxon>Shewanella</taxon>
    </lineage>
</organism>
<feature type="domain" description="EAL" evidence="2">
    <location>
        <begin position="239"/>
        <end position="489"/>
    </location>
</feature>
<feature type="transmembrane region" description="Helical" evidence="1">
    <location>
        <begin position="12"/>
        <end position="29"/>
    </location>
</feature>
<gene>
    <name evidence="3" type="ORF">FM037_13365</name>
</gene>
<dbReference type="CDD" id="cd01948">
    <property type="entry name" value="EAL"/>
    <property type="match status" value="1"/>
</dbReference>
<keyword evidence="4" id="KW-1185">Reference proteome</keyword>
<evidence type="ECO:0000259" key="2">
    <source>
        <dbReference type="PROSITE" id="PS50883"/>
    </source>
</evidence>
<dbReference type="Proteomes" id="UP000315947">
    <property type="component" value="Chromosome"/>
</dbReference>
<evidence type="ECO:0000313" key="3">
    <source>
        <dbReference type="EMBL" id="QDO84047.1"/>
    </source>
</evidence>
<evidence type="ECO:0000313" key="4">
    <source>
        <dbReference type="Proteomes" id="UP000315947"/>
    </source>
</evidence>
<protein>
    <submittedName>
        <fullName evidence="3">EAL domain-containing protein</fullName>
    </submittedName>
</protein>
<name>A0ABX5X048_9GAMM</name>
<dbReference type="Pfam" id="PF00563">
    <property type="entry name" value="EAL"/>
    <property type="match status" value="1"/>
</dbReference>
<reference evidence="3 4" key="1">
    <citation type="submission" date="2019-07" db="EMBL/GenBank/DDBJ databases">
        <title>Shewanella sp. YLB-06 whole genomic sequence.</title>
        <authorList>
            <person name="Yu L."/>
        </authorList>
    </citation>
    <scope>NUCLEOTIDE SEQUENCE [LARGE SCALE GENOMIC DNA]</scope>
    <source>
        <strain evidence="3 4">YLB-06</strain>
    </source>
</reference>
<dbReference type="EMBL" id="CP041614">
    <property type="protein sequence ID" value="QDO84047.1"/>
    <property type="molecule type" value="Genomic_DNA"/>
</dbReference>
<feature type="transmembrane region" description="Helical" evidence="1">
    <location>
        <begin position="214"/>
        <end position="233"/>
    </location>
</feature>
<keyword evidence="1" id="KW-1133">Transmembrane helix</keyword>
<sequence>MNTEIFDWVKRLNLPISLIILSLLSTYFLQPTIYRLIIKPLIYMELSLFGERLRENLRRETEIIKKLNIPNECSEYVKMVLSKTAYESPEIREVELIVGEQICTPAGLSAHKISDILVNPPLVRYSNEVDGKEEVGIIINGPSNDFIVSSNKLRLEDFFRLYCDKCLTYKFVITGENEPKQPIDTWFKLVDDYGIAKGYLFIHLKLKEQLYNKYNYILVILFLFCYAFLSVYINRKLRAGYRKKELITACANNEFIPYYQPIVDSTGQTKGVEALMRWRDRFGQVLPPAAFIYDAINLEVINNMTLKIMLLSKHELNTVNHGHVDDFFCSFNLTASQVEDNEFIQSVIAVLSGCCFRPEIEITESQKFNDITAAKSNVTNLKKSGFKIKLDDVGTGYGGFSYFIDFDIDCIKIDKTFIDIIGKECSKLEVLNSIIDMARTLNLEIIVEGVESAEQVNYFTLEKDIYMQGYYFSKPLSDVKELLLKYKIIANSA</sequence>
<dbReference type="PANTHER" id="PTHR33121">
    <property type="entry name" value="CYCLIC DI-GMP PHOSPHODIESTERASE PDEF"/>
    <property type="match status" value="1"/>
</dbReference>
<dbReference type="InterPro" id="IPR050706">
    <property type="entry name" value="Cyclic-di-GMP_PDE-like"/>
</dbReference>
<dbReference type="SMART" id="SM00052">
    <property type="entry name" value="EAL"/>
    <property type="match status" value="1"/>
</dbReference>